<reference evidence="2" key="1">
    <citation type="submission" date="2019-08" db="EMBL/GenBank/DDBJ databases">
        <title>The genome of the North American firefly Photinus pyralis.</title>
        <authorList>
            <consortium name="Photinus pyralis genome working group"/>
            <person name="Fallon T.R."/>
            <person name="Sander Lower S.E."/>
            <person name="Weng J.-K."/>
        </authorList>
    </citation>
    <scope>NUCLEOTIDE SEQUENCE</scope>
    <source>
        <strain evidence="2">TRF0915ILg1</strain>
        <tissue evidence="2">Whole body</tissue>
    </source>
</reference>
<evidence type="ECO:0000313" key="3">
    <source>
        <dbReference type="Proteomes" id="UP000801492"/>
    </source>
</evidence>
<feature type="region of interest" description="Disordered" evidence="1">
    <location>
        <begin position="23"/>
        <end position="65"/>
    </location>
</feature>
<accession>A0A8K0CI74</accession>
<name>A0A8K0CI74_IGNLU</name>
<evidence type="ECO:0000313" key="2">
    <source>
        <dbReference type="EMBL" id="KAF2884335.1"/>
    </source>
</evidence>
<proteinExistence type="predicted"/>
<feature type="compositionally biased region" description="Polar residues" evidence="1">
    <location>
        <begin position="54"/>
        <end position="65"/>
    </location>
</feature>
<organism evidence="2 3">
    <name type="scientific">Ignelater luminosus</name>
    <name type="common">Cucubano</name>
    <name type="synonym">Pyrophorus luminosus</name>
    <dbReference type="NCBI Taxonomy" id="2038154"/>
    <lineage>
        <taxon>Eukaryota</taxon>
        <taxon>Metazoa</taxon>
        <taxon>Ecdysozoa</taxon>
        <taxon>Arthropoda</taxon>
        <taxon>Hexapoda</taxon>
        <taxon>Insecta</taxon>
        <taxon>Pterygota</taxon>
        <taxon>Neoptera</taxon>
        <taxon>Endopterygota</taxon>
        <taxon>Coleoptera</taxon>
        <taxon>Polyphaga</taxon>
        <taxon>Elateriformia</taxon>
        <taxon>Elateroidea</taxon>
        <taxon>Elateridae</taxon>
        <taxon>Agrypninae</taxon>
        <taxon>Pyrophorini</taxon>
        <taxon>Ignelater</taxon>
    </lineage>
</organism>
<dbReference type="AlphaFoldDB" id="A0A8K0CI74"/>
<protein>
    <submittedName>
        <fullName evidence="2">Uncharacterized protein</fullName>
    </submittedName>
</protein>
<dbReference type="OrthoDB" id="6136790at2759"/>
<gene>
    <name evidence="2" type="ORF">ILUMI_21854</name>
</gene>
<dbReference type="EMBL" id="VTPC01090184">
    <property type="protein sequence ID" value="KAF2884335.1"/>
    <property type="molecule type" value="Genomic_DNA"/>
</dbReference>
<dbReference type="Proteomes" id="UP000801492">
    <property type="component" value="Unassembled WGS sequence"/>
</dbReference>
<keyword evidence="3" id="KW-1185">Reference proteome</keyword>
<sequence length="207" mass="24465">MNCNQGYNELQICISKYDTEDECAQNENNEDVNKNVDPFYASSNEDPDYVLSENEGNTSTDSNQVVNPRKDQYWCYEYDLKKPEDQAEKLEEYELHKKRKDAANSAKKEDSERAKNGKTFQYKESALSNFHTAIDKSNLNERNMQFLKETPSILYYKNKYWDVSNTELDMQHWAKRGRPSHTLIAVPLLYERQLKIDLKKYKNLMEL</sequence>
<evidence type="ECO:0000256" key="1">
    <source>
        <dbReference type="SAM" id="MobiDB-lite"/>
    </source>
</evidence>
<comment type="caution">
    <text evidence="2">The sequence shown here is derived from an EMBL/GenBank/DDBJ whole genome shotgun (WGS) entry which is preliminary data.</text>
</comment>